<dbReference type="SUPFAM" id="SSF56112">
    <property type="entry name" value="Protein kinase-like (PK-like)"/>
    <property type="match status" value="1"/>
</dbReference>
<dbReference type="Gene3D" id="3.30.200.20">
    <property type="entry name" value="Phosphorylase Kinase, domain 1"/>
    <property type="match status" value="1"/>
</dbReference>
<dbReference type="InterPro" id="IPR051678">
    <property type="entry name" value="AGP_Transferase"/>
</dbReference>
<name>A0A401V1V3_9CELL</name>
<dbReference type="PANTHER" id="PTHR21310:SF40">
    <property type="entry name" value="AMINOGLYCOSIDE PHOSPHOTRANSFERASE DOMAIN-CONTAINING PROTEIN-RELATED"/>
    <property type="match status" value="1"/>
</dbReference>
<dbReference type="InterPro" id="IPR041726">
    <property type="entry name" value="ACAD10_11_N"/>
</dbReference>
<organism evidence="3 4">
    <name type="scientific">Cellulomonas algicola</name>
    <dbReference type="NCBI Taxonomy" id="2071633"/>
    <lineage>
        <taxon>Bacteria</taxon>
        <taxon>Bacillati</taxon>
        <taxon>Actinomycetota</taxon>
        <taxon>Actinomycetes</taxon>
        <taxon>Micrococcales</taxon>
        <taxon>Cellulomonadaceae</taxon>
        <taxon>Cellulomonas</taxon>
    </lineage>
</organism>
<dbReference type="Gene3D" id="3.90.1200.10">
    <property type="match status" value="1"/>
</dbReference>
<feature type="compositionally biased region" description="Basic and acidic residues" evidence="1">
    <location>
        <begin position="12"/>
        <end position="22"/>
    </location>
</feature>
<keyword evidence="4" id="KW-1185">Reference proteome</keyword>
<dbReference type="Pfam" id="PF01636">
    <property type="entry name" value="APH"/>
    <property type="match status" value="1"/>
</dbReference>
<evidence type="ECO:0000313" key="4">
    <source>
        <dbReference type="Proteomes" id="UP000288246"/>
    </source>
</evidence>
<dbReference type="Proteomes" id="UP000288246">
    <property type="component" value="Unassembled WGS sequence"/>
</dbReference>
<evidence type="ECO:0000313" key="3">
    <source>
        <dbReference type="EMBL" id="GCD20882.1"/>
    </source>
</evidence>
<feature type="domain" description="Aminoglycoside phosphotransferase" evidence="2">
    <location>
        <begin position="52"/>
        <end position="287"/>
    </location>
</feature>
<proteinExistence type="predicted"/>
<comment type="caution">
    <text evidence="3">The sequence shown here is derived from an EMBL/GenBank/DDBJ whole genome shotgun (WGS) entry which is preliminary data.</text>
</comment>
<dbReference type="AlphaFoldDB" id="A0A401V1V3"/>
<protein>
    <submittedName>
        <fullName evidence="3">Acyl-CoA dehydrogenase</fullName>
    </submittedName>
</protein>
<dbReference type="InterPro" id="IPR011009">
    <property type="entry name" value="Kinase-like_dom_sf"/>
</dbReference>
<dbReference type="EMBL" id="BHYL01000204">
    <property type="protein sequence ID" value="GCD20882.1"/>
    <property type="molecule type" value="Genomic_DNA"/>
</dbReference>
<dbReference type="CDD" id="cd05154">
    <property type="entry name" value="ACAD10_11_N-like"/>
    <property type="match status" value="1"/>
</dbReference>
<feature type="region of interest" description="Disordered" evidence="1">
    <location>
        <begin position="1"/>
        <end position="22"/>
    </location>
</feature>
<evidence type="ECO:0000259" key="2">
    <source>
        <dbReference type="Pfam" id="PF01636"/>
    </source>
</evidence>
<accession>A0A401V1V3</accession>
<dbReference type="PANTHER" id="PTHR21310">
    <property type="entry name" value="AMINOGLYCOSIDE PHOSPHOTRANSFERASE-RELATED-RELATED"/>
    <property type="match status" value="1"/>
</dbReference>
<evidence type="ECO:0000256" key="1">
    <source>
        <dbReference type="SAM" id="MobiDB-lite"/>
    </source>
</evidence>
<dbReference type="InterPro" id="IPR002575">
    <property type="entry name" value="Aminoglycoside_PTrfase"/>
</dbReference>
<reference evidence="3 4" key="1">
    <citation type="submission" date="2018-11" db="EMBL/GenBank/DDBJ databases">
        <title>Draft genome sequence of Cellulomonas takizawaensis strain TKZ-21.</title>
        <authorList>
            <person name="Yamamura H."/>
            <person name="Hayashi T."/>
            <person name="Hamada M."/>
            <person name="Serisawa Y."/>
            <person name="Matsuyama K."/>
            <person name="Nakagawa Y."/>
            <person name="Otoguro M."/>
            <person name="Yanagida F."/>
            <person name="Hayakawa M."/>
        </authorList>
    </citation>
    <scope>NUCLEOTIDE SEQUENCE [LARGE SCALE GENOMIC DNA]</scope>
    <source>
        <strain evidence="3 4">TKZ-21</strain>
    </source>
</reference>
<sequence length="394" mass="42318">MLATNPGTGARPDARRPPVHDRTLPGLDVARLDAWLHAHRPDLVDDTPLQAELLAGGRSNLTYRVDGARVPLVLRRPPLRHVQATAHDMAREHRVLSALGPTRVPVPTTYALVDDTDGAAGTGTPFFLMARVDGEALAAPEQNARWSPDDLRALSLELAALLAELHAVDPHDVGLADLGRPDGFLDRQVHRWGVQLDGSRSRDVPALDDLQERLRADVPTTWRPALVHGDYRLDNALVARSPAEVSASADGVSGPPHVAAILDWEMATLGDAAVDLGMLGLYWELARIADDDHTVTAVDPAAGYPDFAELVDAYAARLGAPPPDLAWYRAFAAYKLAVILEGVHLRFRAGGTVGAGFERVGDLVAPLAREGLARLADRAGTVRSTTVRTRAEEA</sequence>
<gene>
    <name evidence="3" type="ORF">CTKZ_24440</name>
</gene>